<dbReference type="EMBL" id="LUCM01007489">
    <property type="protein sequence ID" value="KAA0189859.1"/>
    <property type="molecule type" value="Genomic_DNA"/>
</dbReference>
<reference evidence="3" key="1">
    <citation type="submission" date="2019-05" db="EMBL/GenBank/DDBJ databases">
        <title>Annotation for the trematode Fasciolopsis buski.</title>
        <authorList>
            <person name="Choi Y.-J."/>
        </authorList>
    </citation>
    <scope>NUCLEOTIDE SEQUENCE</scope>
    <source>
        <strain evidence="3">HT</strain>
        <tissue evidence="3">Whole worm</tissue>
    </source>
</reference>
<evidence type="ECO:0000313" key="4">
    <source>
        <dbReference type="Proteomes" id="UP000728185"/>
    </source>
</evidence>
<dbReference type="Proteomes" id="UP000728185">
    <property type="component" value="Unassembled WGS sequence"/>
</dbReference>
<comment type="caution">
    <text evidence="3">The sequence shown here is derived from an EMBL/GenBank/DDBJ whole genome shotgun (WGS) entry which is preliminary data.</text>
</comment>
<protein>
    <submittedName>
        <fullName evidence="3">Leucine rich repeat containing protein 57</fullName>
    </submittedName>
</protein>
<dbReference type="PANTHER" id="PTHR48051:SF54">
    <property type="entry name" value="LEUCINE-RICH REPEAT-CONTAINING PROTEIN"/>
    <property type="match status" value="1"/>
</dbReference>
<evidence type="ECO:0000256" key="1">
    <source>
        <dbReference type="ARBA" id="ARBA00022614"/>
    </source>
</evidence>
<dbReference type="PANTHER" id="PTHR48051">
    <property type="match status" value="1"/>
</dbReference>
<dbReference type="OrthoDB" id="1728874at2759"/>
<dbReference type="InterPro" id="IPR032675">
    <property type="entry name" value="LRR_dom_sf"/>
</dbReference>
<dbReference type="Gene3D" id="3.80.10.10">
    <property type="entry name" value="Ribonuclease Inhibitor"/>
    <property type="match status" value="1"/>
</dbReference>
<keyword evidence="1" id="KW-0433">Leucine-rich repeat</keyword>
<keyword evidence="2" id="KW-0677">Repeat</keyword>
<proteinExistence type="predicted"/>
<dbReference type="GO" id="GO:0005737">
    <property type="term" value="C:cytoplasm"/>
    <property type="evidence" value="ECO:0007669"/>
    <property type="project" value="TreeGrafter"/>
</dbReference>
<sequence length="101" mass="11315">MGNAMAPRLENAEKTGILQLSGLKITKIPEAVKNVSNIRSLDLSHNKLEILKPWIGRLKLLRVLNVENNKLRKLIFNVIGLLQLVRNSSDVLTTACIEVLF</sequence>
<name>A0A8E0VF04_9TREM</name>
<accession>A0A8E0VF04</accession>
<dbReference type="InterPro" id="IPR001611">
    <property type="entry name" value="Leu-rich_rpt"/>
</dbReference>
<evidence type="ECO:0000313" key="3">
    <source>
        <dbReference type="EMBL" id="KAA0189859.1"/>
    </source>
</evidence>
<organism evidence="3 4">
    <name type="scientific">Fasciolopsis buskii</name>
    <dbReference type="NCBI Taxonomy" id="27845"/>
    <lineage>
        <taxon>Eukaryota</taxon>
        <taxon>Metazoa</taxon>
        <taxon>Spiralia</taxon>
        <taxon>Lophotrochozoa</taxon>
        <taxon>Platyhelminthes</taxon>
        <taxon>Trematoda</taxon>
        <taxon>Digenea</taxon>
        <taxon>Plagiorchiida</taxon>
        <taxon>Echinostomata</taxon>
        <taxon>Echinostomatoidea</taxon>
        <taxon>Fasciolidae</taxon>
        <taxon>Fasciolopsis</taxon>
    </lineage>
</organism>
<dbReference type="InterPro" id="IPR050216">
    <property type="entry name" value="LRR_domain-containing"/>
</dbReference>
<dbReference type="SUPFAM" id="SSF52075">
    <property type="entry name" value="Outer arm dynein light chain 1"/>
    <property type="match status" value="1"/>
</dbReference>
<dbReference type="Pfam" id="PF13855">
    <property type="entry name" value="LRR_8"/>
    <property type="match status" value="1"/>
</dbReference>
<dbReference type="AlphaFoldDB" id="A0A8E0VF04"/>
<evidence type="ECO:0000256" key="2">
    <source>
        <dbReference type="ARBA" id="ARBA00022737"/>
    </source>
</evidence>
<keyword evidence="4" id="KW-1185">Reference proteome</keyword>
<gene>
    <name evidence="3" type="ORF">FBUS_11591</name>
</gene>